<evidence type="ECO:0000313" key="1">
    <source>
        <dbReference type="EMBL" id="KOB70957.1"/>
    </source>
</evidence>
<keyword evidence="2" id="KW-1185">Reference proteome</keyword>
<dbReference type="GO" id="GO:0003964">
    <property type="term" value="F:RNA-directed DNA polymerase activity"/>
    <property type="evidence" value="ECO:0007669"/>
    <property type="project" value="UniProtKB-KW"/>
</dbReference>
<proteinExistence type="predicted"/>
<keyword evidence="1" id="KW-0808">Transferase</keyword>
<organism evidence="1 2">
    <name type="scientific">Operophtera brumata</name>
    <name type="common">Winter moth</name>
    <name type="synonym">Phalaena brumata</name>
    <dbReference type="NCBI Taxonomy" id="104452"/>
    <lineage>
        <taxon>Eukaryota</taxon>
        <taxon>Metazoa</taxon>
        <taxon>Ecdysozoa</taxon>
        <taxon>Arthropoda</taxon>
        <taxon>Hexapoda</taxon>
        <taxon>Insecta</taxon>
        <taxon>Pterygota</taxon>
        <taxon>Neoptera</taxon>
        <taxon>Endopterygota</taxon>
        <taxon>Lepidoptera</taxon>
        <taxon>Glossata</taxon>
        <taxon>Ditrysia</taxon>
        <taxon>Geometroidea</taxon>
        <taxon>Geometridae</taxon>
        <taxon>Larentiinae</taxon>
        <taxon>Operophtera</taxon>
    </lineage>
</organism>
<protein>
    <submittedName>
        <fullName evidence="1">Reverse transcriptase</fullName>
    </submittedName>
</protein>
<dbReference type="Proteomes" id="UP000037510">
    <property type="component" value="Unassembled WGS sequence"/>
</dbReference>
<sequence length="78" mass="8752">MWLGVRRLCHTNDVIALQETWLLPHDLVYLGGIDENFAFTATSAMDTSAGVLRDRAGIYQLSTQISIYIKHSMEAVIL</sequence>
<keyword evidence="1" id="KW-0695">RNA-directed DNA polymerase</keyword>
<name>A0A0L7L676_OPEBR</name>
<accession>A0A0L7L676</accession>
<evidence type="ECO:0000313" key="2">
    <source>
        <dbReference type="Proteomes" id="UP000037510"/>
    </source>
</evidence>
<dbReference type="EMBL" id="JTDY01002678">
    <property type="protein sequence ID" value="KOB70957.1"/>
    <property type="molecule type" value="Genomic_DNA"/>
</dbReference>
<comment type="caution">
    <text evidence="1">The sequence shown here is derived from an EMBL/GenBank/DDBJ whole genome shotgun (WGS) entry which is preliminary data.</text>
</comment>
<gene>
    <name evidence="1" type="ORF">OBRU01_10837</name>
</gene>
<dbReference type="AlphaFoldDB" id="A0A0L7L676"/>
<reference evidence="1 2" key="1">
    <citation type="journal article" date="2015" name="Genome Biol. Evol.">
        <title>The genome of winter moth (Operophtera brumata) provides a genomic perspective on sexual dimorphism and phenology.</title>
        <authorList>
            <person name="Derks M.F."/>
            <person name="Smit S."/>
            <person name="Salis L."/>
            <person name="Schijlen E."/>
            <person name="Bossers A."/>
            <person name="Mateman C."/>
            <person name="Pijl A.S."/>
            <person name="de Ridder D."/>
            <person name="Groenen M.A."/>
            <person name="Visser M.E."/>
            <person name="Megens H.J."/>
        </authorList>
    </citation>
    <scope>NUCLEOTIDE SEQUENCE [LARGE SCALE GENOMIC DNA]</scope>
    <source>
        <strain evidence="1">WM2013NL</strain>
        <tissue evidence="1">Head and thorax</tissue>
    </source>
</reference>
<keyword evidence="1" id="KW-0548">Nucleotidyltransferase</keyword>